<accession>A0A0E0B4J8</accession>
<dbReference type="Gene3D" id="3.40.50.2000">
    <property type="entry name" value="Glycogen Phosphorylase B"/>
    <property type="match status" value="2"/>
</dbReference>
<evidence type="ECO:0000256" key="3">
    <source>
        <dbReference type="RuleBase" id="RU003718"/>
    </source>
</evidence>
<dbReference type="AlphaFoldDB" id="A0A0E0B4J8"/>
<keyword evidence="6" id="KW-1185">Reference proteome</keyword>
<dbReference type="FunFam" id="3.40.50.2000:FF:000343">
    <property type="entry name" value="Glycosyltransferase"/>
    <property type="match status" value="1"/>
</dbReference>
<dbReference type="PANTHER" id="PTHR48048">
    <property type="entry name" value="GLYCOSYLTRANSFERASE"/>
    <property type="match status" value="1"/>
</dbReference>
<keyword evidence="3" id="KW-0328">Glycosyltransferase</keyword>
<dbReference type="PANTHER" id="PTHR48048:SF92">
    <property type="entry name" value="OS01G0869400 PROTEIN"/>
    <property type="match status" value="1"/>
</dbReference>
<dbReference type="eggNOG" id="KOG1192">
    <property type="taxonomic scope" value="Eukaryota"/>
</dbReference>
<reference evidence="5" key="2">
    <citation type="submission" date="2018-05" db="EMBL/GenBank/DDBJ databases">
        <title>OgluRS3 (Oryza glumaepatula Reference Sequence Version 3).</title>
        <authorList>
            <person name="Zhang J."/>
            <person name="Kudrna D."/>
            <person name="Lee S."/>
            <person name="Talag J."/>
            <person name="Welchert J."/>
            <person name="Wing R.A."/>
        </authorList>
    </citation>
    <scope>NUCLEOTIDE SEQUENCE [LARGE SCALE GENOMIC DNA]</scope>
</reference>
<reference evidence="5" key="1">
    <citation type="submission" date="2015-04" db="UniProtKB">
        <authorList>
            <consortium name="EnsemblPlants"/>
        </authorList>
    </citation>
    <scope>IDENTIFICATION</scope>
</reference>
<dbReference type="HOGENOM" id="CLU_001724_3_2_1"/>
<evidence type="ECO:0000256" key="1">
    <source>
        <dbReference type="ARBA" id="ARBA00009995"/>
    </source>
</evidence>
<name>A0A0E0B4J8_9ORYZ</name>
<dbReference type="InterPro" id="IPR002213">
    <property type="entry name" value="UDP_glucos_trans"/>
</dbReference>
<proteinExistence type="inferred from homology"/>
<dbReference type="Pfam" id="PF00201">
    <property type="entry name" value="UDPGT"/>
    <property type="match status" value="1"/>
</dbReference>
<dbReference type="EnsemblPlants" id="OGLUM09G15060.1">
    <property type="protein sequence ID" value="OGLUM09G15060.1"/>
    <property type="gene ID" value="OGLUM09G15060"/>
</dbReference>
<dbReference type="PROSITE" id="PS00375">
    <property type="entry name" value="UDPGT"/>
    <property type="match status" value="1"/>
</dbReference>
<dbReference type="Gramene" id="OGLUM09G15060.1">
    <property type="protein sequence ID" value="OGLUM09G15060.1"/>
    <property type="gene ID" value="OGLUM09G15060"/>
</dbReference>
<dbReference type="SUPFAM" id="SSF53756">
    <property type="entry name" value="UDP-Glycosyltransferase/glycogen phosphorylase"/>
    <property type="match status" value="1"/>
</dbReference>
<dbReference type="GO" id="GO:0035251">
    <property type="term" value="F:UDP-glucosyltransferase activity"/>
    <property type="evidence" value="ECO:0007669"/>
    <property type="project" value="InterPro"/>
</dbReference>
<dbReference type="FunFam" id="3.40.50.2000:FF:000020">
    <property type="entry name" value="Glycosyltransferase"/>
    <property type="match status" value="1"/>
</dbReference>
<evidence type="ECO:0000313" key="6">
    <source>
        <dbReference type="Proteomes" id="UP000026961"/>
    </source>
</evidence>
<dbReference type="InterPro" id="IPR050481">
    <property type="entry name" value="UDP-glycosyltransf_plant"/>
</dbReference>
<dbReference type="CDD" id="cd03784">
    <property type="entry name" value="GT1_Gtf-like"/>
    <property type="match status" value="1"/>
</dbReference>
<keyword evidence="2 3" id="KW-0808">Transferase</keyword>
<dbReference type="Proteomes" id="UP000026961">
    <property type="component" value="Chromosome 9"/>
</dbReference>
<protein>
    <recommendedName>
        <fullName evidence="4">Glycosyltransferase</fullName>
        <ecNumber evidence="4">2.4.1.-</ecNumber>
    </recommendedName>
</protein>
<dbReference type="InterPro" id="IPR035595">
    <property type="entry name" value="UDP_glycos_trans_CS"/>
</dbReference>
<comment type="similarity">
    <text evidence="1 3">Belongs to the UDP-glycosyltransferase family.</text>
</comment>
<evidence type="ECO:0000313" key="5">
    <source>
        <dbReference type="EnsemblPlants" id="OGLUM09G15060.1"/>
    </source>
</evidence>
<evidence type="ECO:0000256" key="2">
    <source>
        <dbReference type="ARBA" id="ARBA00022679"/>
    </source>
</evidence>
<organism evidence="5">
    <name type="scientific">Oryza glumipatula</name>
    <dbReference type="NCBI Taxonomy" id="40148"/>
    <lineage>
        <taxon>Eukaryota</taxon>
        <taxon>Viridiplantae</taxon>
        <taxon>Streptophyta</taxon>
        <taxon>Embryophyta</taxon>
        <taxon>Tracheophyta</taxon>
        <taxon>Spermatophyta</taxon>
        <taxon>Magnoliopsida</taxon>
        <taxon>Liliopsida</taxon>
        <taxon>Poales</taxon>
        <taxon>Poaceae</taxon>
        <taxon>BOP clade</taxon>
        <taxon>Oryzoideae</taxon>
        <taxon>Oryzeae</taxon>
        <taxon>Oryzinae</taxon>
        <taxon>Oryza</taxon>
    </lineage>
</organism>
<evidence type="ECO:0000256" key="4">
    <source>
        <dbReference type="RuleBase" id="RU362057"/>
    </source>
</evidence>
<dbReference type="EC" id="2.4.1.-" evidence="4"/>
<sequence length="477" mass="51562">MKKTVVLYPGLAVGHFNPMMVLADVFLDHGYAVAVALINPSVKDDDAAFTAAVARAVSSKSSATVTFHMLPRIPDPPSLAFDDDKFFTNYFDLVRRYDEHLHDFLCSVQGLHAVVVDASCGFAIQAVRKLGVPAYELYPCDAGALAVNIQIPSLLAGSKKLGGGEEGSAPLELLGVPPMSASHVTDLFGRSLSELISKDPEATTVAAGARVMAEFDGILINTFVSLEERALRALADPRCCPDGVVLPPVYAVGPLVDKAAAGAGDETSRRHESLVWLDGQPDRSIVFLCFGSIGGNHAEQQLREIAAGLDKSGHRFLWVVRRASSTEHLDALLPEGFLARTSGRGLVVNTWVPQPSVLRHRATAAFVTHCGWNSVLEGITAGVPMLCWPMYAEQRINKVLMVDDMGVGVEMEGWLEGWVTAEEVEAKVRLVVESEHGRKLRERVEAHRDGAAMAWKDGGSSRVAFARLMTELDNAQR</sequence>